<gene>
    <name evidence="1" type="ORF">KSP40_PGU017337</name>
</gene>
<protein>
    <submittedName>
        <fullName evidence="1">Uncharacterized protein</fullName>
    </submittedName>
</protein>
<organism evidence="1 2">
    <name type="scientific">Platanthera guangdongensis</name>
    <dbReference type="NCBI Taxonomy" id="2320717"/>
    <lineage>
        <taxon>Eukaryota</taxon>
        <taxon>Viridiplantae</taxon>
        <taxon>Streptophyta</taxon>
        <taxon>Embryophyta</taxon>
        <taxon>Tracheophyta</taxon>
        <taxon>Spermatophyta</taxon>
        <taxon>Magnoliopsida</taxon>
        <taxon>Liliopsida</taxon>
        <taxon>Asparagales</taxon>
        <taxon>Orchidaceae</taxon>
        <taxon>Orchidoideae</taxon>
        <taxon>Orchideae</taxon>
        <taxon>Orchidinae</taxon>
        <taxon>Platanthera</taxon>
    </lineage>
</organism>
<proteinExistence type="predicted"/>
<evidence type="ECO:0000313" key="2">
    <source>
        <dbReference type="Proteomes" id="UP001412067"/>
    </source>
</evidence>
<evidence type="ECO:0000313" key="1">
    <source>
        <dbReference type="EMBL" id="KAK8958932.1"/>
    </source>
</evidence>
<dbReference type="Proteomes" id="UP001412067">
    <property type="component" value="Unassembled WGS sequence"/>
</dbReference>
<dbReference type="PANTHER" id="PTHR35693">
    <property type="entry name" value="EXPRESSED PROTEIN"/>
    <property type="match status" value="1"/>
</dbReference>
<sequence>MEVAPPVIFPRADGNIKKIEMLEDVYVKRFFNQHPDFLYHDAEGLMDLIPL</sequence>
<dbReference type="PANTHER" id="PTHR35693:SF1">
    <property type="entry name" value="EXPRESSED PROTEIN"/>
    <property type="match status" value="1"/>
</dbReference>
<accession>A0ABR2M478</accession>
<keyword evidence="2" id="KW-1185">Reference proteome</keyword>
<comment type="caution">
    <text evidence="1">The sequence shown here is derived from an EMBL/GenBank/DDBJ whole genome shotgun (WGS) entry which is preliminary data.</text>
</comment>
<name>A0ABR2M478_9ASPA</name>
<dbReference type="EMBL" id="JBBWWR010000012">
    <property type="protein sequence ID" value="KAK8958932.1"/>
    <property type="molecule type" value="Genomic_DNA"/>
</dbReference>
<reference evidence="1 2" key="1">
    <citation type="journal article" date="2022" name="Nat. Plants">
        <title>Genomes of leafy and leafless Platanthera orchids illuminate the evolution of mycoheterotrophy.</title>
        <authorList>
            <person name="Li M.H."/>
            <person name="Liu K.W."/>
            <person name="Li Z."/>
            <person name="Lu H.C."/>
            <person name="Ye Q.L."/>
            <person name="Zhang D."/>
            <person name="Wang J.Y."/>
            <person name="Li Y.F."/>
            <person name="Zhong Z.M."/>
            <person name="Liu X."/>
            <person name="Yu X."/>
            <person name="Liu D.K."/>
            <person name="Tu X.D."/>
            <person name="Liu B."/>
            <person name="Hao Y."/>
            <person name="Liao X.Y."/>
            <person name="Jiang Y.T."/>
            <person name="Sun W.H."/>
            <person name="Chen J."/>
            <person name="Chen Y.Q."/>
            <person name="Ai Y."/>
            <person name="Zhai J.W."/>
            <person name="Wu S.S."/>
            <person name="Zhou Z."/>
            <person name="Hsiao Y.Y."/>
            <person name="Wu W.L."/>
            <person name="Chen Y.Y."/>
            <person name="Lin Y.F."/>
            <person name="Hsu J.L."/>
            <person name="Li C.Y."/>
            <person name="Wang Z.W."/>
            <person name="Zhao X."/>
            <person name="Zhong W.Y."/>
            <person name="Ma X.K."/>
            <person name="Ma L."/>
            <person name="Huang J."/>
            <person name="Chen G.Z."/>
            <person name="Huang M.Z."/>
            <person name="Huang L."/>
            <person name="Peng D.H."/>
            <person name="Luo Y.B."/>
            <person name="Zou S.Q."/>
            <person name="Chen S.P."/>
            <person name="Lan S."/>
            <person name="Tsai W.C."/>
            <person name="Van de Peer Y."/>
            <person name="Liu Z.J."/>
        </authorList>
    </citation>
    <scope>NUCLEOTIDE SEQUENCE [LARGE SCALE GENOMIC DNA]</scope>
    <source>
        <strain evidence="1">Lor288</strain>
    </source>
</reference>